<evidence type="ECO:0000259" key="8">
    <source>
        <dbReference type="SMART" id="SM01403"/>
    </source>
</evidence>
<dbReference type="Pfam" id="PF00338">
    <property type="entry name" value="Ribosomal_S10"/>
    <property type="match status" value="1"/>
</dbReference>
<gene>
    <name evidence="9" type="ORF">LIER_25052</name>
</gene>
<reference evidence="9 10" key="1">
    <citation type="submission" date="2024-01" db="EMBL/GenBank/DDBJ databases">
        <title>The complete chloroplast genome sequence of Lithospermum erythrorhizon: insights into the phylogenetic relationship among Boraginaceae species and the maternal lineages of purple gromwells.</title>
        <authorList>
            <person name="Okada T."/>
            <person name="Watanabe K."/>
        </authorList>
    </citation>
    <scope>NUCLEOTIDE SEQUENCE [LARGE SCALE GENOMIC DNA]</scope>
</reference>
<dbReference type="SUPFAM" id="SSF50729">
    <property type="entry name" value="PH domain-like"/>
    <property type="match status" value="1"/>
</dbReference>
<evidence type="ECO:0000256" key="7">
    <source>
        <dbReference type="ARBA" id="ARBA00023274"/>
    </source>
</evidence>
<dbReference type="Gene3D" id="3.30.70.600">
    <property type="entry name" value="Ribosomal protein S10 domain"/>
    <property type="match status" value="1"/>
</dbReference>
<dbReference type="GO" id="GO:0003723">
    <property type="term" value="F:RNA binding"/>
    <property type="evidence" value="ECO:0007669"/>
    <property type="project" value="InterPro"/>
</dbReference>
<sequence>MWSGLRLVTERTTNGIGQPILHDEELMHVQPRVSIVLANHPPESSGTLYITNKRVVWLSDLDRAKGYSVDFVSISLHAVSRDPEAYPSPCIYAQIDTGSEGEESEESDSESNEIDLSKISEMRLVLPDPSQLDTMFGIFCECAELNPGPIDGDADDDQGEHNWVFSADQLESESAVVDEFDWIDQIPVNAIGSNGNHDLAHTVLQLQINDQRFEDAEEEMNDDDTLLLNLKPFSQEIEETKMAYAPPMKATKPGLEEPQEQIHKIRITLSSKNVKNLEKVCADLVRGAKDKRLRVKGPVRMPTKVLNITTRKAPCGEGTNTFDRFELRVHKRVIDLFSSPEVVKQITSITIEPGVEVEVTIADS</sequence>
<dbReference type="PANTHER" id="PTHR21399">
    <property type="entry name" value="CHLORIDE CONDUCTANCE REGULATORY PROTEIN ICLN"/>
    <property type="match status" value="1"/>
</dbReference>
<dbReference type="PRINTS" id="PR00971">
    <property type="entry name" value="RIBOSOMALS10"/>
</dbReference>
<evidence type="ECO:0000313" key="9">
    <source>
        <dbReference type="EMBL" id="GAA0170887.1"/>
    </source>
</evidence>
<dbReference type="Gene3D" id="2.30.29.30">
    <property type="entry name" value="Pleckstrin-homology domain (PH domain)/Phosphotyrosine-binding domain (PTB)"/>
    <property type="match status" value="1"/>
</dbReference>
<keyword evidence="4" id="KW-0963">Cytoplasm</keyword>
<dbReference type="GO" id="GO:0006412">
    <property type="term" value="P:translation"/>
    <property type="evidence" value="ECO:0007669"/>
    <property type="project" value="InterPro"/>
</dbReference>
<dbReference type="InterPro" id="IPR018268">
    <property type="entry name" value="Ribosomal_uS10_CS"/>
</dbReference>
<keyword evidence="5" id="KW-0689">Ribosomal protein</keyword>
<accession>A0AAV3R374</accession>
<dbReference type="HAMAP" id="MF_00508">
    <property type="entry name" value="Ribosomal_uS10"/>
    <property type="match status" value="1"/>
</dbReference>
<dbReference type="PROSITE" id="PS00361">
    <property type="entry name" value="RIBOSOMAL_S10"/>
    <property type="match status" value="1"/>
</dbReference>
<dbReference type="Pfam" id="PF03517">
    <property type="entry name" value="Voldacs"/>
    <property type="match status" value="1"/>
</dbReference>
<evidence type="ECO:0000256" key="2">
    <source>
        <dbReference type="ARBA" id="ARBA00004496"/>
    </source>
</evidence>
<dbReference type="InterPro" id="IPR011993">
    <property type="entry name" value="PH-like_dom_sf"/>
</dbReference>
<comment type="subcellular location">
    <subcellularLocation>
        <location evidence="2">Cytoplasm</location>
    </subcellularLocation>
    <subcellularLocation>
        <location evidence="1">Nucleus</location>
    </subcellularLocation>
</comment>
<organism evidence="9 10">
    <name type="scientific">Lithospermum erythrorhizon</name>
    <name type="common">Purple gromwell</name>
    <name type="synonym">Lithospermum officinale var. erythrorhizon</name>
    <dbReference type="NCBI Taxonomy" id="34254"/>
    <lineage>
        <taxon>Eukaryota</taxon>
        <taxon>Viridiplantae</taxon>
        <taxon>Streptophyta</taxon>
        <taxon>Embryophyta</taxon>
        <taxon>Tracheophyta</taxon>
        <taxon>Spermatophyta</taxon>
        <taxon>Magnoliopsida</taxon>
        <taxon>eudicotyledons</taxon>
        <taxon>Gunneridae</taxon>
        <taxon>Pentapetalae</taxon>
        <taxon>asterids</taxon>
        <taxon>lamiids</taxon>
        <taxon>Boraginales</taxon>
        <taxon>Boraginaceae</taxon>
        <taxon>Boraginoideae</taxon>
        <taxon>Lithospermeae</taxon>
        <taxon>Lithospermum</taxon>
    </lineage>
</organism>
<dbReference type="SMART" id="SM01403">
    <property type="entry name" value="Ribosomal_S10"/>
    <property type="match status" value="1"/>
</dbReference>
<keyword evidence="6" id="KW-0539">Nucleus</keyword>
<dbReference type="EMBL" id="BAABME010007439">
    <property type="protein sequence ID" value="GAA0170887.1"/>
    <property type="molecule type" value="Genomic_DNA"/>
</dbReference>
<evidence type="ECO:0000256" key="3">
    <source>
        <dbReference type="ARBA" id="ARBA00007102"/>
    </source>
</evidence>
<dbReference type="InterPro" id="IPR005729">
    <property type="entry name" value="Ribosomal_uS10_euk/arc"/>
</dbReference>
<dbReference type="GO" id="GO:0045292">
    <property type="term" value="P:mRNA cis splicing, via spliceosome"/>
    <property type="evidence" value="ECO:0007669"/>
    <property type="project" value="TreeGrafter"/>
</dbReference>
<comment type="similarity">
    <text evidence="3">Belongs to the universal ribosomal protein uS10 family.</text>
</comment>
<dbReference type="GO" id="GO:0003735">
    <property type="term" value="F:structural constituent of ribosome"/>
    <property type="evidence" value="ECO:0007669"/>
    <property type="project" value="InterPro"/>
</dbReference>
<dbReference type="InterPro" id="IPR027486">
    <property type="entry name" value="Ribosomal_uS10_dom"/>
</dbReference>
<protein>
    <submittedName>
        <fullName evidence="9">Transporter</fullName>
    </submittedName>
</protein>
<feature type="domain" description="Small ribosomal subunit protein uS10" evidence="8">
    <location>
        <begin position="266"/>
        <end position="360"/>
    </location>
</feature>
<dbReference type="AlphaFoldDB" id="A0AAV3R374"/>
<proteinExistence type="inferred from homology"/>
<dbReference type="GO" id="GO:0015935">
    <property type="term" value="C:small ribosomal subunit"/>
    <property type="evidence" value="ECO:0007669"/>
    <property type="project" value="InterPro"/>
</dbReference>
<evidence type="ECO:0000313" key="10">
    <source>
        <dbReference type="Proteomes" id="UP001454036"/>
    </source>
</evidence>
<dbReference type="GO" id="GO:0000387">
    <property type="term" value="P:spliceosomal snRNP assembly"/>
    <property type="evidence" value="ECO:0007669"/>
    <property type="project" value="TreeGrafter"/>
</dbReference>
<comment type="caution">
    <text evidence="9">The sequence shown here is derived from an EMBL/GenBank/DDBJ whole genome shotgun (WGS) entry which is preliminary data.</text>
</comment>
<evidence type="ECO:0000256" key="1">
    <source>
        <dbReference type="ARBA" id="ARBA00004123"/>
    </source>
</evidence>
<evidence type="ECO:0000256" key="6">
    <source>
        <dbReference type="ARBA" id="ARBA00023242"/>
    </source>
</evidence>
<evidence type="ECO:0000256" key="5">
    <source>
        <dbReference type="ARBA" id="ARBA00022980"/>
    </source>
</evidence>
<dbReference type="InterPro" id="IPR001848">
    <property type="entry name" value="Ribosomal_uS10"/>
</dbReference>
<dbReference type="GO" id="GO:0005829">
    <property type="term" value="C:cytosol"/>
    <property type="evidence" value="ECO:0007669"/>
    <property type="project" value="TreeGrafter"/>
</dbReference>
<dbReference type="InterPro" id="IPR036838">
    <property type="entry name" value="Ribosomal_uS10_dom_sf"/>
</dbReference>
<dbReference type="SUPFAM" id="SSF54999">
    <property type="entry name" value="Ribosomal protein S10"/>
    <property type="match status" value="1"/>
</dbReference>
<dbReference type="InterPro" id="IPR039924">
    <property type="entry name" value="ICln/Lot5/Saf5"/>
</dbReference>
<dbReference type="FunFam" id="3.30.70.600:FF:000002">
    <property type="entry name" value="40S ribosomal protein S20"/>
    <property type="match status" value="1"/>
</dbReference>
<keyword evidence="10" id="KW-1185">Reference proteome</keyword>
<dbReference type="Proteomes" id="UP001454036">
    <property type="component" value="Unassembled WGS sequence"/>
</dbReference>
<dbReference type="GO" id="GO:0005681">
    <property type="term" value="C:spliceosomal complex"/>
    <property type="evidence" value="ECO:0007669"/>
    <property type="project" value="TreeGrafter"/>
</dbReference>
<dbReference type="NCBIfam" id="TIGR01046">
    <property type="entry name" value="uS10_euk_arch"/>
    <property type="match status" value="1"/>
</dbReference>
<dbReference type="GO" id="GO:0034715">
    <property type="term" value="C:pICln-Sm protein complex"/>
    <property type="evidence" value="ECO:0007669"/>
    <property type="project" value="TreeGrafter"/>
</dbReference>
<dbReference type="PANTHER" id="PTHR21399:SF0">
    <property type="entry name" value="METHYLOSOME SUBUNIT PICLN"/>
    <property type="match status" value="1"/>
</dbReference>
<keyword evidence="7" id="KW-0687">Ribonucleoprotein</keyword>
<name>A0AAV3R374_LITER</name>
<evidence type="ECO:0000256" key="4">
    <source>
        <dbReference type="ARBA" id="ARBA00022490"/>
    </source>
</evidence>